<dbReference type="GO" id="GO:0005886">
    <property type="term" value="C:plasma membrane"/>
    <property type="evidence" value="ECO:0007669"/>
    <property type="project" value="TreeGrafter"/>
</dbReference>
<dbReference type="InterPro" id="IPR040336">
    <property type="entry name" value="At1g61900-like"/>
</dbReference>
<feature type="signal peptide" evidence="1">
    <location>
        <begin position="1"/>
        <end position="23"/>
    </location>
</feature>
<dbReference type="InterPro" id="IPR043891">
    <property type="entry name" value="SPARK"/>
</dbReference>
<keyword evidence="1" id="KW-0732">Signal</keyword>
<reference evidence="4" key="2">
    <citation type="submission" date="2018-05" db="EMBL/GenBank/DDBJ databases">
        <title>OgluRS3 (Oryza glumaepatula Reference Sequence Version 3).</title>
        <authorList>
            <person name="Zhang J."/>
            <person name="Kudrna D."/>
            <person name="Lee S."/>
            <person name="Talag J."/>
            <person name="Welchert J."/>
            <person name="Wing R.A."/>
        </authorList>
    </citation>
    <scope>NUCLEOTIDE SEQUENCE [LARGE SCALE GENOMIC DNA]</scope>
</reference>
<accession>A0A0E0AEX7</accession>
<dbReference type="EnsemblPlants" id="OGLUM07G00220.1">
    <property type="protein sequence ID" value="OGLUM07G00220.1"/>
    <property type="gene ID" value="OGLUM07G00220"/>
</dbReference>
<dbReference type="HOGENOM" id="CLU_033377_1_0_1"/>
<keyword evidence="5" id="KW-1185">Reference proteome</keyword>
<evidence type="ECO:0000259" key="2">
    <source>
        <dbReference type="Pfam" id="PF19160"/>
    </source>
</evidence>
<sequence>MAPAGRLLLISCLLCVPNSFGFAFAVEEEDGSGLMPQLSPTGSPNPLVPFLAPAPLAPFFNTTPPNLSGKCSLNFTAVGDLITTTAVDCFASFAPFLANVICCPQLQAMLTILIGQSSKQTGSLALDPTVATYCLSDVQQLLLSQGASDELHNICSLHLSNVTEGSCPVSTVDAFEAVIDSSKLLEACHKIDPVNECCSRTCQNAINDASQKISFKDGGLTSYAGSPKVDSCRNVVLRWLSSRLGPSSAKQMLRQISNCNVNGVCPLSFPDTSKVAKECSGTVKNGTSCCKAMDSYVSHLQKQSFITNLQALDCAQFLGDKLQKMNVSMNVYSSCQITLKDFSLQESGCLLPSMPSDASFDPATGISFTCDLNDNIAAPWPSSMQASSSSCNKSVNIPERPAATSAQNGVNQNRLELSLLIYLGTLVVAIWLQV</sequence>
<evidence type="ECO:0000256" key="1">
    <source>
        <dbReference type="SAM" id="SignalP"/>
    </source>
</evidence>
<feature type="domain" description="At1g61900-like C-terminal" evidence="3">
    <location>
        <begin position="264"/>
        <end position="336"/>
    </location>
</feature>
<protein>
    <submittedName>
        <fullName evidence="4">Uncharacterized protein</fullName>
    </submittedName>
</protein>
<dbReference type="Gramene" id="OGLUM07G00220.1">
    <property type="protein sequence ID" value="OGLUM07G00220.1"/>
    <property type="gene ID" value="OGLUM07G00220"/>
</dbReference>
<dbReference type="InterPro" id="IPR059003">
    <property type="entry name" value="At1g61900_C"/>
</dbReference>
<dbReference type="PANTHER" id="PTHR33831:SF5">
    <property type="entry name" value="OS07G0102300 PROTEIN"/>
    <property type="match status" value="1"/>
</dbReference>
<feature type="domain" description="SPARK" evidence="2">
    <location>
        <begin position="68"/>
        <end position="218"/>
    </location>
</feature>
<dbReference type="Proteomes" id="UP000026961">
    <property type="component" value="Chromosome 7"/>
</dbReference>
<organism evidence="4">
    <name type="scientific">Oryza glumipatula</name>
    <dbReference type="NCBI Taxonomy" id="40148"/>
    <lineage>
        <taxon>Eukaryota</taxon>
        <taxon>Viridiplantae</taxon>
        <taxon>Streptophyta</taxon>
        <taxon>Embryophyta</taxon>
        <taxon>Tracheophyta</taxon>
        <taxon>Spermatophyta</taxon>
        <taxon>Magnoliopsida</taxon>
        <taxon>Liliopsida</taxon>
        <taxon>Poales</taxon>
        <taxon>Poaceae</taxon>
        <taxon>BOP clade</taxon>
        <taxon>Oryzoideae</taxon>
        <taxon>Oryzeae</taxon>
        <taxon>Oryzinae</taxon>
        <taxon>Oryza</taxon>
    </lineage>
</organism>
<dbReference type="PANTHER" id="PTHR33831">
    <property type="entry name" value="GPI-ANCHORED PROTEIN"/>
    <property type="match status" value="1"/>
</dbReference>
<evidence type="ECO:0000259" key="3">
    <source>
        <dbReference type="Pfam" id="PF26584"/>
    </source>
</evidence>
<dbReference type="eggNOG" id="ENOG502QXGE">
    <property type="taxonomic scope" value="Eukaryota"/>
</dbReference>
<dbReference type="Pfam" id="PF26584">
    <property type="entry name" value="At1g61900"/>
    <property type="match status" value="1"/>
</dbReference>
<reference evidence="4" key="1">
    <citation type="submission" date="2015-04" db="UniProtKB">
        <authorList>
            <consortium name="EnsemblPlants"/>
        </authorList>
    </citation>
    <scope>IDENTIFICATION</scope>
</reference>
<feature type="chain" id="PRO_5002353307" evidence="1">
    <location>
        <begin position="24"/>
        <end position="434"/>
    </location>
</feature>
<evidence type="ECO:0000313" key="5">
    <source>
        <dbReference type="Proteomes" id="UP000026961"/>
    </source>
</evidence>
<dbReference type="AlphaFoldDB" id="A0A0E0AEX7"/>
<proteinExistence type="predicted"/>
<name>A0A0E0AEX7_9ORYZ</name>
<evidence type="ECO:0000313" key="4">
    <source>
        <dbReference type="EnsemblPlants" id="OGLUM07G00220.1"/>
    </source>
</evidence>
<dbReference type="Pfam" id="PF19160">
    <property type="entry name" value="SPARK"/>
    <property type="match status" value="1"/>
</dbReference>
<dbReference type="STRING" id="40148.A0A0E0AEX7"/>